<evidence type="ECO:0000313" key="4">
    <source>
        <dbReference type="EMBL" id="ANN74209.1"/>
    </source>
</evidence>
<evidence type="ECO:0000256" key="1">
    <source>
        <dbReference type="SAM" id="MobiDB-lite"/>
    </source>
</evidence>
<reference evidence="4 5" key="1">
    <citation type="submission" date="2016-06" db="EMBL/GenBank/DDBJ databases">
        <title>Complete genome sequences of Bordetella bronchialis and Bordetella flabilis.</title>
        <authorList>
            <person name="LiPuma J.J."/>
            <person name="Spilker T."/>
        </authorList>
    </citation>
    <scope>NUCLEOTIDE SEQUENCE [LARGE SCALE GENOMIC DNA]</scope>
    <source>
        <strain evidence="4 5">AU17976</strain>
    </source>
</reference>
<dbReference type="Pfam" id="PF13628">
    <property type="entry name" value="DUF4142"/>
    <property type="match status" value="1"/>
</dbReference>
<accession>A0A193G4S7</accession>
<dbReference type="PANTHER" id="PTHR38593">
    <property type="entry name" value="BLR2558 PROTEIN"/>
    <property type="match status" value="1"/>
</dbReference>
<sequence length="200" mass="21459">MTARFITRGLLAAGALALSTGAWAQPAPSSPAQQKSTEQRSTLAGADKDFLENAAQGGLAEIEGSKLAQTKSSNADVKQFADQMIKDHGKANEELMALAKQKGYTPPDKPSMMQRTEIKALSVTDGTTFDKMYVSRIGVSAHEDTVKLFQKAASEAKDADIKAWASKTLPTLQHHLEMAQALQQKVGAEDKAKNQDKASK</sequence>
<feature type="domain" description="DUF4142" evidence="3">
    <location>
        <begin position="46"/>
        <end position="182"/>
    </location>
</feature>
<feature type="region of interest" description="Disordered" evidence="1">
    <location>
        <begin position="23"/>
        <end position="42"/>
    </location>
</feature>
<protein>
    <submittedName>
        <fullName evidence="4">DUF305 domain-containing protein</fullName>
    </submittedName>
</protein>
<feature type="chain" id="PRO_5008258634" evidence="2">
    <location>
        <begin position="25"/>
        <end position="200"/>
    </location>
</feature>
<dbReference type="Gene3D" id="1.20.1260.10">
    <property type="match status" value="1"/>
</dbReference>
<dbReference type="Proteomes" id="UP000092213">
    <property type="component" value="Chromosome"/>
</dbReference>
<organism evidence="4 5">
    <name type="scientific">Bordetella bronchialis</name>
    <dbReference type="NCBI Taxonomy" id="463025"/>
    <lineage>
        <taxon>Bacteria</taxon>
        <taxon>Pseudomonadati</taxon>
        <taxon>Pseudomonadota</taxon>
        <taxon>Betaproteobacteria</taxon>
        <taxon>Burkholderiales</taxon>
        <taxon>Alcaligenaceae</taxon>
        <taxon>Bordetella</taxon>
    </lineage>
</organism>
<dbReference type="RefSeq" id="WP_066672258.1">
    <property type="nucleotide sequence ID" value="NZ_CP016171.1"/>
</dbReference>
<name>A0A193G4S7_9BORD</name>
<dbReference type="PANTHER" id="PTHR38593:SF1">
    <property type="entry name" value="BLR2558 PROTEIN"/>
    <property type="match status" value="1"/>
</dbReference>
<feature type="compositionally biased region" description="Low complexity" evidence="1">
    <location>
        <begin position="23"/>
        <end position="36"/>
    </location>
</feature>
<gene>
    <name evidence="4" type="ORF">BAU08_25175</name>
</gene>
<keyword evidence="2" id="KW-0732">Signal</keyword>
<evidence type="ECO:0000313" key="5">
    <source>
        <dbReference type="Proteomes" id="UP000092213"/>
    </source>
</evidence>
<proteinExistence type="predicted"/>
<evidence type="ECO:0000256" key="2">
    <source>
        <dbReference type="SAM" id="SignalP"/>
    </source>
</evidence>
<dbReference type="EMBL" id="CP016171">
    <property type="protein sequence ID" value="ANN74209.1"/>
    <property type="molecule type" value="Genomic_DNA"/>
</dbReference>
<dbReference type="STRING" id="463025.BAU08_25175"/>
<dbReference type="AlphaFoldDB" id="A0A193G4S7"/>
<feature type="signal peptide" evidence="2">
    <location>
        <begin position="1"/>
        <end position="24"/>
    </location>
</feature>
<dbReference type="InterPro" id="IPR025419">
    <property type="entry name" value="DUF4142"/>
</dbReference>
<evidence type="ECO:0000259" key="3">
    <source>
        <dbReference type="Pfam" id="PF13628"/>
    </source>
</evidence>
<dbReference type="InterPro" id="IPR012347">
    <property type="entry name" value="Ferritin-like"/>
</dbReference>